<dbReference type="RefSeq" id="WP_109837835.1">
    <property type="nucleotide sequence ID" value="NZ_QGKM01000030.1"/>
</dbReference>
<feature type="domain" description="Amidohydrolase-related" evidence="9">
    <location>
        <begin position="75"/>
        <end position="434"/>
    </location>
</feature>
<dbReference type="CDD" id="cd01303">
    <property type="entry name" value="GDEase"/>
    <property type="match status" value="1"/>
</dbReference>
<evidence type="ECO:0000256" key="1">
    <source>
        <dbReference type="ARBA" id="ARBA00004984"/>
    </source>
</evidence>
<dbReference type="Pfam" id="PF01979">
    <property type="entry name" value="Amidohydro_1"/>
    <property type="match status" value="1"/>
</dbReference>
<sequence length="442" mass="49546">MSASVLRAYRASILHFTANPAQQGDDAQYYEYFGDGLLVIKSGHIRDCGDAKELLASYQAAGLSLDVTDYSGKLIMPGFIDTHTHYPQTDVIGSYGTQLLDWLNTYTFPMEARFADLDLANDVANFFCDELLRNGTTTAMVFATVHENSIDAIFNAANSRDMRLIAGKVMMDRNAPENLCDTAQISYQQSRDLIQKWHGKDRLSYAITPRFAPTSTEKQLELAGQLFAEFDDVYLQSHVAENTDEVAWVKELFPWSRSYLDVYDHYGLLGKRAMYAHCIYLDEQDRQRMADTQTAMAFCPTSNLFLGSGLFDMNTAQVMGIPVGMATDVGGGTSFSMLQTLNEAYKVLQMNEQSLSPFQAFYQATLGSAQSLQLEHKIGNFEVGKEADFIVLDLTATPLMERRMAHTHNLKEQLFALMILGSDRNIQATYTMGESRYQKHAA</sequence>
<dbReference type="GO" id="GO:0006147">
    <property type="term" value="P:guanine catabolic process"/>
    <property type="evidence" value="ECO:0007669"/>
    <property type="project" value="UniProtKB-UniRule"/>
</dbReference>
<dbReference type="SUPFAM" id="SSF51556">
    <property type="entry name" value="Metallo-dependent hydrolases"/>
    <property type="match status" value="1"/>
</dbReference>
<evidence type="ECO:0000256" key="4">
    <source>
        <dbReference type="ARBA" id="ARBA00022723"/>
    </source>
</evidence>
<name>A0A317CDY3_9GAMM</name>
<dbReference type="PANTHER" id="PTHR11271:SF6">
    <property type="entry name" value="GUANINE DEAMINASE"/>
    <property type="match status" value="1"/>
</dbReference>
<dbReference type="InterPro" id="IPR032466">
    <property type="entry name" value="Metal_Hydrolase"/>
</dbReference>
<keyword evidence="6 8" id="KW-0862">Zinc</keyword>
<dbReference type="GO" id="GO:0005829">
    <property type="term" value="C:cytosol"/>
    <property type="evidence" value="ECO:0007669"/>
    <property type="project" value="TreeGrafter"/>
</dbReference>
<dbReference type="FunFam" id="3.20.20.140:FF:000022">
    <property type="entry name" value="Guanine deaminase"/>
    <property type="match status" value="1"/>
</dbReference>
<evidence type="ECO:0000256" key="8">
    <source>
        <dbReference type="RuleBase" id="RU366009"/>
    </source>
</evidence>
<evidence type="ECO:0000259" key="9">
    <source>
        <dbReference type="Pfam" id="PF01979"/>
    </source>
</evidence>
<dbReference type="OrthoDB" id="9807210at2"/>
<dbReference type="Gene3D" id="3.20.20.140">
    <property type="entry name" value="Metal-dependent hydrolases"/>
    <property type="match status" value="1"/>
</dbReference>
<reference evidence="10 11" key="1">
    <citation type="submission" date="2018-05" db="EMBL/GenBank/DDBJ databases">
        <title>Leucothrix arctica sp. nov., isolated from Arctic seawater.</title>
        <authorList>
            <person name="Choi A."/>
            <person name="Baek K."/>
        </authorList>
    </citation>
    <scope>NUCLEOTIDE SEQUENCE [LARGE SCALE GENOMIC DNA]</scope>
    <source>
        <strain evidence="10 11">JCM 18388</strain>
    </source>
</reference>
<dbReference type="GO" id="GO:0008892">
    <property type="term" value="F:guanine deaminase activity"/>
    <property type="evidence" value="ECO:0007669"/>
    <property type="project" value="UniProtKB-UniRule"/>
</dbReference>
<comment type="similarity">
    <text evidence="2 8">Belongs to the metallo-dependent hydrolases superfamily. ATZ/TRZ family.</text>
</comment>
<dbReference type="NCBIfam" id="NF006679">
    <property type="entry name" value="PRK09228.1"/>
    <property type="match status" value="1"/>
</dbReference>
<evidence type="ECO:0000256" key="5">
    <source>
        <dbReference type="ARBA" id="ARBA00022801"/>
    </source>
</evidence>
<dbReference type="InterPro" id="IPR014311">
    <property type="entry name" value="Guanine_deaminase"/>
</dbReference>
<dbReference type="Proteomes" id="UP000245539">
    <property type="component" value="Unassembled WGS sequence"/>
</dbReference>
<keyword evidence="11" id="KW-1185">Reference proteome</keyword>
<evidence type="ECO:0000313" key="11">
    <source>
        <dbReference type="Proteomes" id="UP000245539"/>
    </source>
</evidence>
<dbReference type="EMBL" id="QGKM01000030">
    <property type="protein sequence ID" value="PWQ96864.1"/>
    <property type="molecule type" value="Genomic_DNA"/>
</dbReference>
<dbReference type="SUPFAM" id="SSF51338">
    <property type="entry name" value="Composite domain of metallo-dependent hydrolases"/>
    <property type="match status" value="1"/>
</dbReference>
<gene>
    <name evidence="10" type="primary">guaD</name>
    <name evidence="10" type="ORF">DKW60_11670</name>
</gene>
<proteinExistence type="inferred from homology"/>
<evidence type="ECO:0000256" key="3">
    <source>
        <dbReference type="ARBA" id="ARBA00012781"/>
    </source>
</evidence>
<evidence type="ECO:0000256" key="7">
    <source>
        <dbReference type="NCBIfam" id="TIGR02967"/>
    </source>
</evidence>
<evidence type="ECO:0000256" key="6">
    <source>
        <dbReference type="ARBA" id="ARBA00022833"/>
    </source>
</evidence>
<comment type="caution">
    <text evidence="10">The sequence shown here is derived from an EMBL/GenBank/DDBJ whole genome shotgun (WGS) entry which is preliminary data.</text>
</comment>
<accession>A0A317CDY3</accession>
<comment type="catalytic activity">
    <reaction evidence="8">
        <text>guanine + H2O + H(+) = xanthine + NH4(+)</text>
        <dbReference type="Rhea" id="RHEA:14665"/>
        <dbReference type="ChEBI" id="CHEBI:15377"/>
        <dbReference type="ChEBI" id="CHEBI:15378"/>
        <dbReference type="ChEBI" id="CHEBI:16235"/>
        <dbReference type="ChEBI" id="CHEBI:17712"/>
        <dbReference type="ChEBI" id="CHEBI:28938"/>
        <dbReference type="EC" id="3.5.4.3"/>
    </reaction>
</comment>
<dbReference type="EC" id="3.5.4.3" evidence="3 7"/>
<dbReference type="UniPathway" id="UPA00603">
    <property type="reaction ID" value="UER00660"/>
</dbReference>
<dbReference type="InterPro" id="IPR051607">
    <property type="entry name" value="Metallo-dep_hydrolases"/>
</dbReference>
<keyword evidence="5 8" id="KW-0378">Hydrolase</keyword>
<dbReference type="Gene3D" id="2.30.40.10">
    <property type="entry name" value="Urease, subunit C, domain 1"/>
    <property type="match status" value="1"/>
</dbReference>
<dbReference type="GO" id="GO:0008270">
    <property type="term" value="F:zinc ion binding"/>
    <property type="evidence" value="ECO:0007669"/>
    <property type="project" value="UniProtKB-UniRule"/>
</dbReference>
<dbReference type="InterPro" id="IPR006680">
    <property type="entry name" value="Amidohydro-rel"/>
</dbReference>
<evidence type="ECO:0000313" key="10">
    <source>
        <dbReference type="EMBL" id="PWQ96864.1"/>
    </source>
</evidence>
<keyword evidence="4 8" id="KW-0479">Metal-binding</keyword>
<dbReference type="InterPro" id="IPR011059">
    <property type="entry name" value="Metal-dep_hydrolase_composite"/>
</dbReference>
<comment type="function">
    <text evidence="8">Catalyzes the hydrolytic deamination of guanine, producing xanthine and ammonia.</text>
</comment>
<organism evidence="10 11">
    <name type="scientific">Leucothrix pacifica</name>
    <dbReference type="NCBI Taxonomy" id="1247513"/>
    <lineage>
        <taxon>Bacteria</taxon>
        <taxon>Pseudomonadati</taxon>
        <taxon>Pseudomonadota</taxon>
        <taxon>Gammaproteobacteria</taxon>
        <taxon>Thiotrichales</taxon>
        <taxon>Thiotrichaceae</taxon>
        <taxon>Leucothrix</taxon>
    </lineage>
</organism>
<dbReference type="PANTHER" id="PTHR11271">
    <property type="entry name" value="GUANINE DEAMINASE"/>
    <property type="match status" value="1"/>
</dbReference>
<comment type="pathway">
    <text evidence="1 8">Purine metabolism; guanine degradation; xanthine from guanine: step 1/1.</text>
</comment>
<dbReference type="NCBIfam" id="TIGR02967">
    <property type="entry name" value="guan_deamin"/>
    <property type="match status" value="1"/>
</dbReference>
<dbReference type="AlphaFoldDB" id="A0A317CDY3"/>
<comment type="cofactor">
    <cofactor evidence="8">
        <name>Zn(2+)</name>
        <dbReference type="ChEBI" id="CHEBI:29105"/>
    </cofactor>
    <text evidence="8">Binds 1 zinc ion per subunit.</text>
</comment>
<protein>
    <recommendedName>
        <fullName evidence="3 7">Guanine deaminase</fullName>
        <shortName evidence="8">Guanase</shortName>
        <ecNumber evidence="3 7">3.5.4.3</ecNumber>
    </recommendedName>
    <alternativeName>
        <fullName evidence="8">Guanine aminohydrolase</fullName>
    </alternativeName>
</protein>
<evidence type="ECO:0000256" key="2">
    <source>
        <dbReference type="ARBA" id="ARBA00006745"/>
    </source>
</evidence>